<feature type="region of interest" description="Disordered" evidence="1">
    <location>
        <begin position="457"/>
        <end position="494"/>
    </location>
</feature>
<dbReference type="STRING" id="498257.G2XJL1"/>
<proteinExistence type="predicted"/>
<evidence type="ECO:0000256" key="1">
    <source>
        <dbReference type="SAM" id="MobiDB-lite"/>
    </source>
</evidence>
<dbReference type="InParanoid" id="G2XJL1"/>
<dbReference type="RefSeq" id="XP_009658107.1">
    <property type="nucleotide sequence ID" value="XM_009659812.1"/>
</dbReference>
<dbReference type="eggNOG" id="ENOG502QW3K">
    <property type="taxonomic scope" value="Eukaryota"/>
</dbReference>
<dbReference type="Proteomes" id="UP000001611">
    <property type="component" value="Unassembled WGS sequence"/>
</dbReference>
<reference evidence="2 3" key="1">
    <citation type="submission" date="2008-03" db="EMBL/GenBank/DDBJ databases">
        <title>The Genome Sequence of Verticillium dahliae VdLs.17.</title>
        <authorList>
            <consortium name="The Broad Institute Genome Sequencing Platform"/>
            <person name="Ma L.-J.J."/>
            <person name="Klosterman S.J."/>
            <person name="Subbarao K."/>
            <person name="Dobinson K."/>
            <person name="Veronese P."/>
            <person name="Kang S."/>
            <person name="Gold S.E."/>
            <person name="Young S."/>
            <person name="Jaffe D."/>
            <person name="Gnerre S."/>
            <person name="Berlin A."/>
            <person name="Heiman D."/>
            <person name="Hepburn T."/>
            <person name="Sykes S."/>
            <person name="Alvarado L."/>
            <person name="Kodira C.D."/>
            <person name="Lander E."/>
            <person name="Galagan J."/>
            <person name="Nusbaum C."/>
            <person name="Birren B."/>
        </authorList>
    </citation>
    <scope>NUCLEOTIDE SEQUENCE [LARGE SCALE GENOMIC DNA]</scope>
    <source>
        <strain evidence="3">VdLs.17 / ATCC MYA-4575 / FGSC 10137</strain>
    </source>
</reference>
<dbReference type="InterPro" id="IPR021842">
    <property type="entry name" value="DUF3435"/>
</dbReference>
<protein>
    <submittedName>
        <fullName evidence="2">Uncharacterized protein</fullName>
    </submittedName>
</protein>
<dbReference type="KEGG" id="vda:VDAG_10343"/>
<dbReference type="PANTHER" id="PTHR37535:SF2">
    <property type="entry name" value="FINGER DOMAIN PROTEIN, PUTATIVE (AFU_ORTHOLOGUE AFUA_6G09300)-RELATED"/>
    <property type="match status" value="1"/>
</dbReference>
<accession>G2XJL1</accession>
<dbReference type="Pfam" id="PF11917">
    <property type="entry name" value="DUF3435"/>
    <property type="match status" value="1"/>
</dbReference>
<keyword evidence="3" id="KW-1185">Reference proteome</keyword>
<evidence type="ECO:0000313" key="2">
    <source>
        <dbReference type="EMBL" id="EGY20714.1"/>
    </source>
</evidence>
<dbReference type="PANTHER" id="PTHR37535">
    <property type="entry name" value="FLUG DOMAIN PROTEIN"/>
    <property type="match status" value="1"/>
</dbReference>
<sequence length="494" mass="55048">MFWPSVGRNTGCVGDGSTGFGEIWGASGAKRRKIILVVAAVEPEARTAEHRDDATLQRRTKPLTLLSLRAEPPCGLYAFPMWHSARGLRPMPSWSKAQIAHQGIAKNGPEHAFKRPCAAPFGKSLLHRSCWIEPAAMSVYPQSSGVGPPDPGLWLFLQRPGSFPSAPSFTCNMPRRQRSSEDKYGSDGSFSPEDSIFDMDIEASDAETEITEVDPLPDADGQVDVAGLEEFVADLADADLIDIDTVHSSEYNRRMVEEVNNSDFDAQDYSPGTEILLSGFEDHWQRFCKENEFGDPHRQLESISLGILVSFFTWRLDLQTGKGGRKIKGIKTNSALGTYWKVFRLVYERAMTVKFDPKLNRQMHKSRSRKRLRYNAGNELDDSPHAGDAIRNLALDHDGPVPFQKHYLGRQVRLDTWAIIRGQTSQQAMLKQACSIGHANSKQRPIDLTPQQVASVNTNPRGKLELKRRLSRSRSVSSLPIPYPGTTLDPLHPS</sequence>
<dbReference type="HOGENOM" id="CLU_552311_0_0_1"/>
<dbReference type="EMBL" id="DS572730">
    <property type="protein sequence ID" value="EGY20714.1"/>
    <property type="molecule type" value="Genomic_DNA"/>
</dbReference>
<feature type="region of interest" description="Disordered" evidence="1">
    <location>
        <begin position="167"/>
        <end position="191"/>
    </location>
</feature>
<dbReference type="OrthoDB" id="4839830at2759"/>
<reference evidence="3" key="2">
    <citation type="journal article" date="2011" name="PLoS Pathog.">
        <title>Comparative genomics yields insights into niche adaptation of plant vascular wilt pathogens.</title>
        <authorList>
            <person name="Klosterman S.J."/>
            <person name="Subbarao K.V."/>
            <person name="Kang S."/>
            <person name="Veronese P."/>
            <person name="Gold S.E."/>
            <person name="Thomma B.P.H.J."/>
            <person name="Chen Z."/>
            <person name="Henrissat B."/>
            <person name="Lee Y.-H."/>
            <person name="Park J."/>
            <person name="Garcia-Pedrajas M.D."/>
            <person name="Barbara D.J."/>
            <person name="Anchieta A."/>
            <person name="de Jonge R."/>
            <person name="Santhanam P."/>
            <person name="Maruthachalam K."/>
            <person name="Atallah Z."/>
            <person name="Amyotte S.G."/>
            <person name="Paz Z."/>
            <person name="Inderbitzin P."/>
            <person name="Hayes R.J."/>
            <person name="Heiman D.I."/>
            <person name="Young S."/>
            <person name="Zeng Q."/>
            <person name="Engels R."/>
            <person name="Galagan J."/>
            <person name="Cuomo C.A."/>
            <person name="Dobinson K.F."/>
            <person name="Ma L.-J."/>
        </authorList>
    </citation>
    <scope>NUCLEOTIDE SEQUENCE [LARGE SCALE GENOMIC DNA]</scope>
    <source>
        <strain evidence="3">VdLs.17 / ATCC MYA-4575 / FGSC 10137</strain>
    </source>
</reference>
<evidence type="ECO:0000313" key="3">
    <source>
        <dbReference type="Proteomes" id="UP000001611"/>
    </source>
</evidence>
<organism evidence="2 3">
    <name type="scientific">Verticillium dahliae (strain VdLs.17 / ATCC MYA-4575 / FGSC 10137)</name>
    <name type="common">Verticillium wilt</name>
    <dbReference type="NCBI Taxonomy" id="498257"/>
    <lineage>
        <taxon>Eukaryota</taxon>
        <taxon>Fungi</taxon>
        <taxon>Dikarya</taxon>
        <taxon>Ascomycota</taxon>
        <taxon>Pezizomycotina</taxon>
        <taxon>Sordariomycetes</taxon>
        <taxon>Hypocreomycetidae</taxon>
        <taxon>Glomerellales</taxon>
        <taxon>Plectosphaerellaceae</taxon>
        <taxon>Verticillium</taxon>
    </lineage>
</organism>
<dbReference type="GeneID" id="20711806"/>
<gene>
    <name evidence="2" type="ORF">VDAG_10343</name>
</gene>
<dbReference type="AlphaFoldDB" id="G2XJL1"/>
<name>G2XJL1_VERDV</name>